<evidence type="ECO:0000256" key="4">
    <source>
        <dbReference type="ARBA" id="ARBA00022737"/>
    </source>
</evidence>
<dbReference type="SUPFAM" id="SSF50978">
    <property type="entry name" value="WD40 repeat-like"/>
    <property type="match status" value="1"/>
</dbReference>
<evidence type="ECO:0000256" key="2">
    <source>
        <dbReference type="ARBA" id="ARBA00022490"/>
    </source>
</evidence>
<keyword evidence="4" id="KW-0677">Repeat</keyword>
<feature type="repeat" description="WD" evidence="6">
    <location>
        <begin position="103"/>
        <end position="145"/>
    </location>
</feature>
<dbReference type="Proteomes" id="UP000504637">
    <property type="component" value="Unplaced"/>
</dbReference>
<dbReference type="CDD" id="cd00200">
    <property type="entry name" value="WD40"/>
    <property type="match status" value="1"/>
</dbReference>
<dbReference type="GO" id="GO:0000398">
    <property type="term" value="P:mRNA splicing, via spliceosome"/>
    <property type="evidence" value="ECO:0007669"/>
    <property type="project" value="TreeGrafter"/>
</dbReference>
<dbReference type="AlphaFoldDB" id="A0A6J3M4X5"/>
<reference evidence="8" key="3">
    <citation type="submission" date="2025-08" db="UniProtKB">
        <authorList>
            <consortium name="RefSeq"/>
        </authorList>
    </citation>
    <scope>IDENTIFICATION</scope>
    <source>
        <strain evidence="8">CBS 342.82</strain>
    </source>
</reference>
<comment type="subcellular location">
    <subcellularLocation>
        <location evidence="1">Cytoplasm</location>
    </subcellularLocation>
</comment>
<dbReference type="PANTHER" id="PTHR22842">
    <property type="entry name" value="WD40 REPEAT PROTEIN"/>
    <property type="match status" value="1"/>
</dbReference>
<dbReference type="GO" id="GO:0005737">
    <property type="term" value="C:cytoplasm"/>
    <property type="evidence" value="ECO:0007669"/>
    <property type="project" value="UniProtKB-SubCell"/>
</dbReference>
<dbReference type="Pfam" id="PF00400">
    <property type="entry name" value="WD40"/>
    <property type="match status" value="3"/>
</dbReference>
<dbReference type="RefSeq" id="XP_033459984.1">
    <property type="nucleotide sequence ID" value="XM_033603151.1"/>
</dbReference>
<evidence type="ECO:0000313" key="8">
    <source>
        <dbReference type="RefSeq" id="XP_033459984.1"/>
    </source>
</evidence>
<dbReference type="PRINTS" id="PR00320">
    <property type="entry name" value="GPROTEINBRPT"/>
</dbReference>
<dbReference type="PROSITE" id="PS50082">
    <property type="entry name" value="WD_REPEATS_2"/>
    <property type="match status" value="4"/>
</dbReference>
<accession>A0A6J3M4X5</accession>
<proteinExistence type="inferred from homology"/>
<comment type="similarity">
    <text evidence="5">Belongs to the WD repeat MORG1 family.</text>
</comment>
<evidence type="ECO:0000313" key="7">
    <source>
        <dbReference type="Proteomes" id="UP000504637"/>
    </source>
</evidence>
<gene>
    <name evidence="8" type="ORF">K489DRAFT_370552</name>
</gene>
<evidence type="ECO:0000256" key="3">
    <source>
        <dbReference type="ARBA" id="ARBA00022574"/>
    </source>
</evidence>
<feature type="repeat" description="WD" evidence="6">
    <location>
        <begin position="290"/>
        <end position="325"/>
    </location>
</feature>
<dbReference type="GO" id="GO:0071013">
    <property type="term" value="C:catalytic step 2 spliceosome"/>
    <property type="evidence" value="ECO:0007669"/>
    <property type="project" value="TreeGrafter"/>
</dbReference>
<dbReference type="PROSITE" id="PS00678">
    <property type="entry name" value="WD_REPEATS_1"/>
    <property type="match status" value="1"/>
</dbReference>
<organism evidence="8">
    <name type="scientific">Dissoconium aciculare CBS 342.82</name>
    <dbReference type="NCBI Taxonomy" id="1314786"/>
    <lineage>
        <taxon>Eukaryota</taxon>
        <taxon>Fungi</taxon>
        <taxon>Dikarya</taxon>
        <taxon>Ascomycota</taxon>
        <taxon>Pezizomycotina</taxon>
        <taxon>Dothideomycetes</taxon>
        <taxon>Dothideomycetidae</taxon>
        <taxon>Mycosphaerellales</taxon>
        <taxon>Dissoconiaceae</taxon>
        <taxon>Dissoconium</taxon>
    </lineage>
</organism>
<reference evidence="8" key="1">
    <citation type="submission" date="2020-01" db="EMBL/GenBank/DDBJ databases">
        <authorList>
            <consortium name="DOE Joint Genome Institute"/>
            <person name="Haridas S."/>
            <person name="Albert R."/>
            <person name="Binder M."/>
            <person name="Bloem J."/>
            <person name="Labutti K."/>
            <person name="Salamov A."/>
            <person name="Andreopoulos B."/>
            <person name="Baker S.E."/>
            <person name="Barry K."/>
            <person name="Bills G."/>
            <person name="Bluhm B.H."/>
            <person name="Cannon C."/>
            <person name="Castanera R."/>
            <person name="Culley D.E."/>
            <person name="Daum C."/>
            <person name="Ezra D."/>
            <person name="Gonzalez J.B."/>
            <person name="Henrissat B."/>
            <person name="Kuo A."/>
            <person name="Liang C."/>
            <person name="Lipzen A."/>
            <person name="Lutzoni F."/>
            <person name="Magnuson J."/>
            <person name="Mondo S."/>
            <person name="Nolan M."/>
            <person name="Ohm R."/>
            <person name="Pangilinan J."/>
            <person name="Park H.-J."/>
            <person name="Ramirez L."/>
            <person name="Alfaro M."/>
            <person name="Sun H."/>
            <person name="Tritt A."/>
            <person name="Yoshinaga Y."/>
            <person name="Zwiers L.-H."/>
            <person name="Turgeon B.G."/>
            <person name="Goodwin S.B."/>
            <person name="Spatafora J.W."/>
            <person name="Crous P.W."/>
            <person name="Grigoriev I.V."/>
        </authorList>
    </citation>
    <scope>NUCLEOTIDE SEQUENCE</scope>
    <source>
        <strain evidence="8">CBS 342.82</strain>
    </source>
</reference>
<dbReference type="Gene3D" id="2.130.10.10">
    <property type="entry name" value="YVTN repeat-like/Quinoprotein amine dehydrogenase"/>
    <property type="match status" value="1"/>
</dbReference>
<dbReference type="InterPro" id="IPR001680">
    <property type="entry name" value="WD40_rpt"/>
</dbReference>
<evidence type="ECO:0000256" key="1">
    <source>
        <dbReference type="ARBA" id="ARBA00004496"/>
    </source>
</evidence>
<dbReference type="PANTHER" id="PTHR22842:SF3">
    <property type="entry name" value="WD REPEAT DOMAIN-CONTAINING PROTEIN 83"/>
    <property type="match status" value="1"/>
</dbReference>
<dbReference type="InterPro" id="IPR036322">
    <property type="entry name" value="WD40_repeat_dom_sf"/>
</dbReference>
<protein>
    <submittedName>
        <fullName evidence="8">WD40 repeat-like protein</fullName>
    </submittedName>
</protein>
<dbReference type="InterPro" id="IPR020472">
    <property type="entry name" value="WD40_PAC1"/>
</dbReference>
<sequence length="325" mass="35172">MSTPSFLSSFPTTPVARLTGHNGPVHAVTFSAGSGKYILTGSQDRNVRLFNPSTTHLIQTYKAHGYEVLDIAVAQDNRSFVSVGGDKTVFFWDVETAQATRRFMGHSARVNTCTFGGQDDSVIVTGSFDGTCKVWDVKARSDSRPIMSFGDARDAVSDVKVIGHEIFASSIDGRVRVYDLSTGYVDTDVVAPGRGITSIAPTQAGDGYLTSCLDSKLRFMDRPSGRCLKTLEDSAFTNTVYRVRATMAFGDAVAICGSENGQIFAWDVLTGQVLHRLHHKEGKAPRDNTATSKQDVVSAVTWNQLRKQWASAGGDGSVVVWGIKE</sequence>
<evidence type="ECO:0000256" key="5">
    <source>
        <dbReference type="ARBA" id="ARBA00038145"/>
    </source>
</evidence>
<dbReference type="InterPro" id="IPR019775">
    <property type="entry name" value="WD40_repeat_CS"/>
</dbReference>
<dbReference type="SMART" id="SM00320">
    <property type="entry name" value="WD40"/>
    <property type="match status" value="7"/>
</dbReference>
<evidence type="ECO:0000256" key="6">
    <source>
        <dbReference type="PROSITE-ProRule" id="PRU00221"/>
    </source>
</evidence>
<feature type="repeat" description="WD" evidence="6">
    <location>
        <begin position="61"/>
        <end position="102"/>
    </location>
</feature>
<keyword evidence="7" id="KW-1185">Reference proteome</keyword>
<dbReference type="InterPro" id="IPR051980">
    <property type="entry name" value="WD_repeat_MORG1"/>
</dbReference>
<dbReference type="InterPro" id="IPR015943">
    <property type="entry name" value="WD40/YVTN_repeat-like_dom_sf"/>
</dbReference>
<reference evidence="8" key="2">
    <citation type="submission" date="2020-04" db="EMBL/GenBank/DDBJ databases">
        <authorList>
            <consortium name="NCBI Genome Project"/>
        </authorList>
    </citation>
    <scope>NUCLEOTIDE SEQUENCE</scope>
    <source>
        <strain evidence="8">CBS 342.82</strain>
    </source>
</reference>
<name>A0A6J3M4X5_9PEZI</name>
<keyword evidence="2" id="KW-0963">Cytoplasm</keyword>
<dbReference type="GeneID" id="54360951"/>
<feature type="repeat" description="WD" evidence="6">
    <location>
        <begin position="18"/>
        <end position="60"/>
    </location>
</feature>
<keyword evidence="3 6" id="KW-0853">WD repeat</keyword>
<dbReference type="PROSITE" id="PS50294">
    <property type="entry name" value="WD_REPEATS_REGION"/>
    <property type="match status" value="4"/>
</dbReference>
<dbReference type="OrthoDB" id="1068471at2759"/>